<dbReference type="SUPFAM" id="SSF81296">
    <property type="entry name" value="E set domains"/>
    <property type="match status" value="1"/>
</dbReference>
<evidence type="ECO:0000256" key="2">
    <source>
        <dbReference type="ARBA" id="ARBA00022512"/>
    </source>
</evidence>
<evidence type="ECO:0000256" key="7">
    <source>
        <dbReference type="ARBA" id="ARBA00023088"/>
    </source>
</evidence>
<dbReference type="InterPro" id="IPR013780">
    <property type="entry name" value="Glyco_hydro_b"/>
</dbReference>
<evidence type="ECO:0000256" key="5">
    <source>
        <dbReference type="ARBA" id="ARBA00022801"/>
    </source>
</evidence>
<proteinExistence type="inferred from homology"/>
<dbReference type="Pfam" id="PF02922">
    <property type="entry name" value="CBM_48"/>
    <property type="match status" value="1"/>
</dbReference>
<dbReference type="SMART" id="SM00642">
    <property type="entry name" value="Aamy"/>
    <property type="match status" value="1"/>
</dbReference>
<dbReference type="CDD" id="cd10315">
    <property type="entry name" value="CBM41_pullulanase"/>
    <property type="match status" value="2"/>
</dbReference>
<evidence type="ECO:0000256" key="1">
    <source>
        <dbReference type="ARBA" id="ARBA00008061"/>
    </source>
</evidence>
<keyword evidence="14" id="KW-0472">Membrane</keyword>
<dbReference type="NCBIfam" id="TIGR02104">
    <property type="entry name" value="pulA_typeI"/>
    <property type="match status" value="1"/>
</dbReference>
<dbReference type="InterPro" id="IPR004193">
    <property type="entry name" value="Glyco_hydro_13_N"/>
</dbReference>
<keyword evidence="2" id="KW-0134">Cell wall</keyword>
<dbReference type="PROSITE" id="PS50847">
    <property type="entry name" value="GRAM_POS_ANCHORING"/>
    <property type="match status" value="1"/>
</dbReference>
<dbReference type="InterPro" id="IPR019931">
    <property type="entry name" value="LPXTG_anchor"/>
</dbReference>
<dbReference type="GO" id="GO:0030246">
    <property type="term" value="F:carbohydrate binding"/>
    <property type="evidence" value="ECO:0007669"/>
    <property type="project" value="InterPro"/>
</dbReference>
<evidence type="ECO:0000256" key="12">
    <source>
        <dbReference type="ARBA" id="ARBA00031076"/>
    </source>
</evidence>
<dbReference type="InterPro" id="IPR049117">
    <property type="entry name" value="pulA_all-beta"/>
</dbReference>
<keyword evidence="7" id="KW-0572">Peptidoglycan-anchor</keyword>
<accession>A0A1W1WWM0</accession>
<dbReference type="GO" id="GO:0005975">
    <property type="term" value="P:carbohydrate metabolic process"/>
    <property type="evidence" value="ECO:0007669"/>
    <property type="project" value="InterPro"/>
</dbReference>
<dbReference type="Pfam" id="PF21653">
    <property type="entry name" value="pulA_all-beta"/>
    <property type="match status" value="1"/>
</dbReference>
<evidence type="ECO:0000313" key="17">
    <source>
        <dbReference type="Proteomes" id="UP000192468"/>
    </source>
</evidence>
<dbReference type="InterPro" id="IPR013784">
    <property type="entry name" value="Carb-bd-like_fold"/>
</dbReference>
<dbReference type="STRING" id="1121291.SAMN02745134_00006"/>
<organism evidence="16 17">
    <name type="scientific">Clostridium acidisoli DSM 12555</name>
    <dbReference type="NCBI Taxonomy" id="1121291"/>
    <lineage>
        <taxon>Bacteria</taxon>
        <taxon>Bacillati</taxon>
        <taxon>Bacillota</taxon>
        <taxon>Clostridia</taxon>
        <taxon>Eubacteriales</taxon>
        <taxon>Clostridiaceae</taxon>
        <taxon>Clostridium</taxon>
    </lineage>
</organism>
<dbReference type="Proteomes" id="UP000192468">
    <property type="component" value="Unassembled WGS sequence"/>
</dbReference>
<dbReference type="InterPro" id="IPR014756">
    <property type="entry name" value="Ig_E-set"/>
</dbReference>
<dbReference type="GO" id="GO:0051060">
    <property type="term" value="F:pullulanase activity"/>
    <property type="evidence" value="ECO:0007669"/>
    <property type="project" value="UniProtKB-EC"/>
</dbReference>
<dbReference type="RefSeq" id="WP_176212555.1">
    <property type="nucleotide sequence ID" value="NZ_FWXH01000002.1"/>
</dbReference>
<evidence type="ECO:0000256" key="10">
    <source>
        <dbReference type="ARBA" id="ARBA00024062"/>
    </source>
</evidence>
<sequence length="1252" mass="138473">MGITRKRLLALITVCIMMISIFTGTINVKAVPTGTTTVKIHYLRADGDYSKWNLWVWDAANNGNGLRYTFTGKDEDGAFTAINITPSTTKVGIIVKTDNWDKDSDNIYVDTSKGDVDVYIKSTDKQGSPEITQKPLNYNYNKVNLKVHYFRFDNNYSNWDLWMWPLNGNGSAYEFNSTDNYGEVASYTLDNMEGVSGMGVIVRKPDWSEKDVDANRTINLAYADKQGNLDVYLLQKDANIYYSPDQVDKSRKIDQAKLEDFHNIKFAVNVAVDSSNSVKLMSGNRQLNATIKLSDDKKSGDIRTTDSLDLNTKYTVAIDQYKGGNVTLGAVLSSDDFKALYDYSGDDLGETYTKTKTTFKVWAPTADNVSLKLYSEGSGNNLIGTVPMKKYDKGVWSIDKTGDLAGIYYTYEITVNGKTNETQDVYSKAVGVNGDRSMVVDLSKTNPMNWQNDKGPQLKNQTDAIIYEVDIRDITVSKDSGIKMKGKFLGLTETGTKSNEGEATGIDHLKELGVNEVHILPSFDFASIDEIKLDLNNYNWGYDPKNFLAPEGSYSTNPYFGSIRIKEMKEMIEALHKAGIGVIMDSVFNHTYDYTSSSFTKTVPDYYYRENEDGTMVNNSGCGDDTASERSMYRKYMIDAVTYWAKEYHIDGFRFDLMGLHDVDTMNDVRAALDKINPNILMYGEGWDLGNEVTITDAQKATKTNESKLSDRIASFSDDMRDGVKGHVFNATSGGFTDYNGTWLNDEKVPYTMAELKEQVKFGIVASTQHQDIDYAKAPYASKPWAKEPTQTVNYVSCHDNNTLWDRISLAKPDATEAEKIKMDEQSSFIVLTSQGIAFLQNGQEMLGTKPDPSGKGFVDNSYNSPDSVNQIDWNRKHTYKNVVNYYEGLIKLRKAHPAFRMATTDEIQKNLNFFDTNDSTIGYTISNNANNDSWNKIAVVINAGQKDTEVNLPAAGWTVVVKGEKAGTDDLGTITGSKVVVPAGTSMVLADSESFNKGSNGNNNGGNTNNGGNSDNSGNTNPNTNNSSSTSGNIKTGTAQISNNIDEIKSKIQDTNISTILVDANKNSVISKDVFNALKGTNKTLIISIGNVTWTFRGKDITNYTTMDIDLALKNVSAELKAKEEAKVKALIGKATDIAPFSFNYDGSLPGKATVTVLLGAKWANKTLTIARYYSDKNTYEIVGEYKADANGYITITLDHCSDYFAFEKPTGLVLPKTGSAINNLDLIKGGSILILVGALIIAFARKKKRI</sequence>
<dbReference type="InterPro" id="IPR013783">
    <property type="entry name" value="Ig-like_fold"/>
</dbReference>
<protein>
    <recommendedName>
        <fullName evidence="10">pullulanase</fullName>
        <ecNumber evidence="10">3.2.1.41</ecNumber>
    </recommendedName>
    <alternativeName>
        <fullName evidence="11">Alpha-dextrin endo-1,6-alpha-glucosidase</fullName>
    </alternativeName>
    <alternativeName>
        <fullName evidence="12">Pullulan 6-glucanohydrolase</fullName>
    </alternativeName>
</protein>
<dbReference type="InterPro" id="IPR011840">
    <property type="entry name" value="PulA_typeI"/>
</dbReference>
<dbReference type="NCBIfam" id="TIGR01167">
    <property type="entry name" value="LPXTG_anchor"/>
    <property type="match status" value="1"/>
</dbReference>
<dbReference type="CDD" id="cd11341">
    <property type="entry name" value="AmyAc_Pullulanase_LD-like"/>
    <property type="match status" value="1"/>
</dbReference>
<evidence type="ECO:0000256" key="3">
    <source>
        <dbReference type="ARBA" id="ARBA00022525"/>
    </source>
</evidence>
<dbReference type="Gene3D" id="2.60.40.1110">
    <property type="match status" value="2"/>
</dbReference>
<evidence type="ECO:0000256" key="6">
    <source>
        <dbReference type="ARBA" id="ARBA00022837"/>
    </source>
</evidence>
<dbReference type="InterPro" id="IPR006047">
    <property type="entry name" value="GH13_cat_dom"/>
</dbReference>
<evidence type="ECO:0000259" key="15">
    <source>
        <dbReference type="PROSITE" id="PS50847"/>
    </source>
</evidence>
<dbReference type="Gene3D" id="3.20.20.80">
    <property type="entry name" value="Glycosidases"/>
    <property type="match status" value="1"/>
</dbReference>
<dbReference type="Gene3D" id="2.60.40.10">
    <property type="entry name" value="Immunoglobulins"/>
    <property type="match status" value="1"/>
</dbReference>
<keyword evidence="6" id="KW-0106">Calcium</keyword>
<keyword evidence="5" id="KW-0378">Hydrolase</keyword>
<comment type="catalytic activity">
    <reaction evidence="9">
        <text>Hydrolysis of (1-&gt;6)-alpha-D-glucosidic linkages in pullulan, amylopectin and glycogen, and in the alpha- and beta-limit dextrins of amylopectin and glycogen.</text>
        <dbReference type="EC" id="3.2.1.41"/>
    </reaction>
</comment>
<dbReference type="InterPro" id="IPR005323">
    <property type="entry name" value="CBM41_pullulanase"/>
</dbReference>
<keyword evidence="14" id="KW-0812">Transmembrane</keyword>
<evidence type="ECO:0000256" key="8">
    <source>
        <dbReference type="ARBA" id="ARBA00023295"/>
    </source>
</evidence>
<comment type="similarity">
    <text evidence="1">Belongs to the glycosyl hydrolase 13 family.</text>
</comment>
<dbReference type="InterPro" id="IPR017853">
    <property type="entry name" value="GH"/>
</dbReference>
<dbReference type="EMBL" id="FWXH01000002">
    <property type="protein sequence ID" value="SMC16003.1"/>
    <property type="molecule type" value="Genomic_DNA"/>
</dbReference>
<dbReference type="Pfam" id="PF00128">
    <property type="entry name" value="Alpha-amylase"/>
    <property type="match status" value="1"/>
</dbReference>
<keyword evidence="3" id="KW-0964">Secreted</keyword>
<evidence type="ECO:0000256" key="14">
    <source>
        <dbReference type="SAM" id="Phobius"/>
    </source>
</evidence>
<evidence type="ECO:0000256" key="9">
    <source>
        <dbReference type="ARBA" id="ARBA00023965"/>
    </source>
</evidence>
<dbReference type="SUPFAM" id="SSF49452">
    <property type="entry name" value="Starch-binding domain-like"/>
    <property type="match status" value="2"/>
</dbReference>
<feature type="region of interest" description="Disordered" evidence="13">
    <location>
        <begin position="993"/>
        <end position="1038"/>
    </location>
</feature>
<dbReference type="SUPFAM" id="SSF51445">
    <property type="entry name" value="(Trans)glycosidases"/>
    <property type="match status" value="1"/>
</dbReference>
<evidence type="ECO:0000256" key="11">
    <source>
        <dbReference type="ARBA" id="ARBA00029618"/>
    </source>
</evidence>
<evidence type="ECO:0000313" key="16">
    <source>
        <dbReference type="EMBL" id="SMC16003.1"/>
    </source>
</evidence>
<dbReference type="AlphaFoldDB" id="A0A1W1WWM0"/>
<dbReference type="Gene3D" id="2.60.40.1180">
    <property type="entry name" value="Golgi alpha-mannosidase II"/>
    <property type="match status" value="1"/>
</dbReference>
<dbReference type="EC" id="3.2.1.41" evidence="10"/>
<evidence type="ECO:0000256" key="4">
    <source>
        <dbReference type="ARBA" id="ARBA00022729"/>
    </source>
</evidence>
<evidence type="ECO:0000256" key="13">
    <source>
        <dbReference type="SAM" id="MobiDB-lite"/>
    </source>
</evidence>
<feature type="domain" description="Gram-positive cocci surface proteins LPxTG" evidence="15">
    <location>
        <begin position="1216"/>
        <end position="1252"/>
    </location>
</feature>
<reference evidence="16 17" key="1">
    <citation type="submission" date="2017-04" db="EMBL/GenBank/DDBJ databases">
        <authorList>
            <person name="Afonso C.L."/>
            <person name="Miller P.J."/>
            <person name="Scott M.A."/>
            <person name="Spackman E."/>
            <person name="Goraichik I."/>
            <person name="Dimitrov K.M."/>
            <person name="Suarez D.L."/>
            <person name="Swayne D.E."/>
        </authorList>
    </citation>
    <scope>NUCLEOTIDE SEQUENCE [LARGE SCALE GENOMIC DNA]</scope>
    <source>
        <strain evidence="16 17">DSM 12555</strain>
    </source>
</reference>
<feature type="compositionally biased region" description="Low complexity" evidence="13">
    <location>
        <begin position="996"/>
        <end position="1034"/>
    </location>
</feature>
<feature type="transmembrane region" description="Helical" evidence="14">
    <location>
        <begin position="1228"/>
        <end position="1246"/>
    </location>
</feature>
<gene>
    <name evidence="16" type="ORF">SAMN02745134_00006</name>
</gene>
<keyword evidence="17" id="KW-1185">Reference proteome</keyword>
<keyword evidence="8" id="KW-0326">Glycosidase</keyword>
<dbReference type="Pfam" id="PF03714">
    <property type="entry name" value="PUD"/>
    <property type="match status" value="2"/>
</dbReference>
<name>A0A1W1WWM0_9CLOT</name>
<dbReference type="CDD" id="cd02860">
    <property type="entry name" value="E_set_Pullulanase"/>
    <property type="match status" value="1"/>
</dbReference>
<keyword evidence="4" id="KW-0732">Signal</keyword>
<keyword evidence="14" id="KW-1133">Transmembrane helix</keyword>
<dbReference type="PANTHER" id="PTHR43002">
    <property type="entry name" value="GLYCOGEN DEBRANCHING ENZYME"/>
    <property type="match status" value="1"/>
</dbReference>